<dbReference type="RefSeq" id="WP_017864616.1">
    <property type="nucleotide sequence ID" value="NZ_AP025700.1"/>
</dbReference>
<dbReference type="GeneID" id="89633604"/>
<dbReference type="Proteomes" id="UP001186047">
    <property type="component" value="Unassembled WGS sequence"/>
</dbReference>
<sequence>MQRFLGIGQDDLFGQATIKDMQKQLGTTQDRTISPVSDSVRELQIRLNMDIF</sequence>
<name>A0AAE4NMX4_9LACT</name>
<reference evidence="1" key="1">
    <citation type="submission" date="2023-10" db="EMBL/GenBank/DDBJ databases">
        <title>Production of high quality cheese from raw caw milk (raw cheese).</title>
        <authorList>
            <person name="Samouris G."/>
        </authorList>
    </citation>
    <scope>NUCLEOTIDE SEQUENCE</scope>
    <source>
        <strain evidence="1">M17-3</strain>
    </source>
</reference>
<dbReference type="AlphaFoldDB" id="A0AAE4NMX4"/>
<evidence type="ECO:0000313" key="1">
    <source>
        <dbReference type="EMBL" id="MDV2631554.1"/>
    </source>
</evidence>
<accession>A0AAE4NMX4</accession>
<dbReference type="EMBL" id="JAWHVL010000006">
    <property type="protein sequence ID" value="MDV2631554.1"/>
    <property type="molecule type" value="Genomic_DNA"/>
</dbReference>
<proteinExistence type="predicted"/>
<gene>
    <name evidence="1" type="ORF">RZO31_01505</name>
</gene>
<protein>
    <submittedName>
        <fullName evidence="1">Uncharacterized protein</fullName>
    </submittedName>
</protein>
<comment type="caution">
    <text evidence="1">The sequence shown here is derived from an EMBL/GenBank/DDBJ whole genome shotgun (WGS) entry which is preliminary data.</text>
</comment>
<evidence type="ECO:0000313" key="2">
    <source>
        <dbReference type="Proteomes" id="UP001186047"/>
    </source>
</evidence>
<organism evidence="1 2">
    <name type="scientific">Lactococcus lactis</name>
    <dbReference type="NCBI Taxonomy" id="1358"/>
    <lineage>
        <taxon>Bacteria</taxon>
        <taxon>Bacillati</taxon>
        <taxon>Bacillota</taxon>
        <taxon>Bacilli</taxon>
        <taxon>Lactobacillales</taxon>
        <taxon>Streptococcaceae</taxon>
        <taxon>Lactococcus</taxon>
    </lineage>
</organism>